<name>A0A9Y4MZT4_9TELE</name>
<evidence type="ECO:0000313" key="7">
    <source>
        <dbReference type="RefSeq" id="XP_008279659.1"/>
    </source>
</evidence>
<sequence>MSNSPPVMDHQRSVEDGKDTASTEDSLTTQSSHTDSETISPTHERTQHPAGHMDRADVDSLGQLFEHCIQQVSRLEKQRDELIQELLLLQEPMQRVVEHLRGRLAGTRKLLTLAQLDYIAVYEEVQQVKRKLFATTRDCIQSQVTLAAHEYEVAQSDVTKEELKAHIQSLTQELSQLQEAHQNQLNTLRDQATKLCRPRAMSDVGQCRQASVRLQRRLSGSVRALEGWYEPRLTALLRRRQAGEEALRRSREQAMDLRASLQPLREDIQRLEVQRSCLEQRITLMETERKDSIAQHKETVEKLRETLKELKVEFEVQRKSKKVLEDLTDGLSTELTFLRGSDEPRETIAEEEPNCS</sequence>
<dbReference type="Pfam" id="PF00038">
    <property type="entry name" value="Filament"/>
    <property type="match status" value="1"/>
</dbReference>
<dbReference type="RefSeq" id="XP_008279659.1">
    <property type="nucleotide sequence ID" value="XM_008281437.1"/>
</dbReference>
<feature type="compositionally biased region" description="Basic and acidic residues" evidence="4">
    <location>
        <begin position="9"/>
        <end position="21"/>
    </location>
</feature>
<accession>A0A9Y4MZT4</accession>
<gene>
    <name evidence="7" type="primary">LOC103357052</name>
</gene>
<keyword evidence="6" id="KW-1185">Reference proteome</keyword>
<dbReference type="InterPro" id="IPR027702">
    <property type="entry name" value="Syncoilin"/>
</dbReference>
<dbReference type="InterPro" id="IPR039008">
    <property type="entry name" value="IF_rod_dom"/>
</dbReference>
<dbReference type="SMART" id="SM01391">
    <property type="entry name" value="Filament"/>
    <property type="match status" value="1"/>
</dbReference>
<evidence type="ECO:0000256" key="1">
    <source>
        <dbReference type="ARBA" id="ARBA00022754"/>
    </source>
</evidence>
<keyword evidence="2 3" id="KW-0175">Coiled coil</keyword>
<dbReference type="AlphaFoldDB" id="A0A9Y4MZT4"/>
<feature type="region of interest" description="Disordered" evidence="4">
    <location>
        <begin position="1"/>
        <end position="54"/>
    </location>
</feature>
<feature type="coiled-coil region" evidence="3">
    <location>
        <begin position="153"/>
        <end position="191"/>
    </location>
</feature>
<evidence type="ECO:0000256" key="2">
    <source>
        <dbReference type="ARBA" id="ARBA00023054"/>
    </source>
</evidence>
<dbReference type="PANTHER" id="PTHR47147:SF1">
    <property type="entry name" value="SYNCOILIN"/>
    <property type="match status" value="1"/>
</dbReference>
<proteinExistence type="predicted"/>
<dbReference type="GO" id="GO:0005882">
    <property type="term" value="C:intermediate filament"/>
    <property type="evidence" value="ECO:0007669"/>
    <property type="project" value="UniProtKB-KW"/>
</dbReference>
<evidence type="ECO:0000259" key="5">
    <source>
        <dbReference type="SMART" id="SM01391"/>
    </source>
</evidence>
<feature type="domain" description="IF rod" evidence="5">
    <location>
        <begin position="53"/>
        <end position="339"/>
    </location>
</feature>
<dbReference type="PANTHER" id="PTHR47147">
    <property type="entry name" value="SYNCOILIN"/>
    <property type="match status" value="1"/>
</dbReference>
<dbReference type="Proteomes" id="UP000694891">
    <property type="component" value="Unplaced"/>
</dbReference>
<evidence type="ECO:0000256" key="4">
    <source>
        <dbReference type="SAM" id="MobiDB-lite"/>
    </source>
</evidence>
<evidence type="ECO:0000313" key="6">
    <source>
        <dbReference type="Proteomes" id="UP000694891"/>
    </source>
</evidence>
<feature type="compositionally biased region" description="Basic and acidic residues" evidence="4">
    <location>
        <begin position="42"/>
        <end position="54"/>
    </location>
</feature>
<protein>
    <submittedName>
        <fullName evidence="7">Syncoilin</fullName>
    </submittedName>
</protein>
<feature type="compositionally biased region" description="Polar residues" evidence="4">
    <location>
        <begin position="23"/>
        <end position="41"/>
    </location>
</feature>
<evidence type="ECO:0000256" key="3">
    <source>
        <dbReference type="SAM" id="Coils"/>
    </source>
</evidence>
<reference evidence="7" key="1">
    <citation type="submission" date="2025-08" db="UniProtKB">
        <authorList>
            <consortium name="RefSeq"/>
        </authorList>
    </citation>
    <scope>IDENTIFICATION</scope>
</reference>
<organism evidence="6 7">
    <name type="scientific">Stegastes partitus</name>
    <name type="common">bicolor damselfish</name>
    <dbReference type="NCBI Taxonomy" id="144197"/>
    <lineage>
        <taxon>Eukaryota</taxon>
        <taxon>Metazoa</taxon>
        <taxon>Chordata</taxon>
        <taxon>Craniata</taxon>
        <taxon>Vertebrata</taxon>
        <taxon>Euteleostomi</taxon>
        <taxon>Actinopterygii</taxon>
        <taxon>Neopterygii</taxon>
        <taxon>Teleostei</taxon>
        <taxon>Neoteleostei</taxon>
        <taxon>Acanthomorphata</taxon>
        <taxon>Ovalentaria</taxon>
        <taxon>Pomacentridae</taxon>
        <taxon>Stegastes</taxon>
    </lineage>
</organism>
<feature type="coiled-coil region" evidence="3">
    <location>
        <begin position="261"/>
        <end position="320"/>
    </location>
</feature>
<keyword evidence="1" id="KW-0403">Intermediate filament</keyword>